<reference evidence="2" key="2">
    <citation type="submission" date="2020-10" db="EMBL/GenBank/DDBJ databases">
        <authorList>
            <person name="Cooper E.A."/>
            <person name="Brenton Z.W."/>
            <person name="Flinn B.S."/>
            <person name="Jenkins J."/>
            <person name="Shu S."/>
            <person name="Flowers D."/>
            <person name="Luo F."/>
            <person name="Wang Y."/>
            <person name="Xia P."/>
            <person name="Barry K."/>
            <person name="Daum C."/>
            <person name="Lipzen A."/>
            <person name="Yoshinaga Y."/>
            <person name="Schmutz J."/>
            <person name="Saski C."/>
            <person name="Vermerris W."/>
            <person name="Kresovich S."/>
        </authorList>
    </citation>
    <scope>NUCLEOTIDE SEQUENCE</scope>
</reference>
<evidence type="ECO:0000256" key="1">
    <source>
        <dbReference type="SAM" id="SignalP"/>
    </source>
</evidence>
<sequence>MAFGAAAAAYAAAVAVFAIMVLSSLGHPETGPLCSDCGLLCTMNCTTEIATKCRSYCENPSAGRQYCQRQVFQACTLSFCCNGNCSRDCDLEAQNGCHVHDTTIDCQSCRGGVLQYCIPTCNSNCNSTCVKNDHGC</sequence>
<dbReference type="AlphaFoldDB" id="A0A921U427"/>
<name>A0A921U427_SORBI</name>
<feature type="signal peptide" evidence="1">
    <location>
        <begin position="1"/>
        <end position="26"/>
    </location>
</feature>
<reference evidence="2" key="1">
    <citation type="journal article" date="2019" name="BMC Genomics">
        <title>A new reference genome for Sorghum bicolor reveals high levels of sequence similarity between sweet and grain genotypes: implications for the genetics of sugar metabolism.</title>
        <authorList>
            <person name="Cooper E.A."/>
            <person name="Brenton Z.W."/>
            <person name="Flinn B.S."/>
            <person name="Jenkins J."/>
            <person name="Shu S."/>
            <person name="Flowers D."/>
            <person name="Luo F."/>
            <person name="Wang Y."/>
            <person name="Xia P."/>
            <person name="Barry K."/>
            <person name="Daum C."/>
            <person name="Lipzen A."/>
            <person name="Yoshinaga Y."/>
            <person name="Schmutz J."/>
            <person name="Saski C."/>
            <person name="Vermerris W."/>
            <person name="Kresovich S."/>
        </authorList>
    </citation>
    <scope>NUCLEOTIDE SEQUENCE</scope>
</reference>
<accession>A0A921U427</accession>
<protein>
    <recommendedName>
        <fullName evidence="4">TNFR-Cys domain-containing protein</fullName>
    </recommendedName>
</protein>
<keyword evidence="1" id="KW-0732">Signal</keyword>
<feature type="chain" id="PRO_5036880982" description="TNFR-Cys domain-containing protein" evidence="1">
    <location>
        <begin position="27"/>
        <end position="136"/>
    </location>
</feature>
<evidence type="ECO:0000313" key="3">
    <source>
        <dbReference type="Proteomes" id="UP000807115"/>
    </source>
</evidence>
<comment type="caution">
    <text evidence="2">The sequence shown here is derived from an EMBL/GenBank/DDBJ whole genome shotgun (WGS) entry which is preliminary data.</text>
</comment>
<dbReference type="Proteomes" id="UP000807115">
    <property type="component" value="Chromosome 9"/>
</dbReference>
<dbReference type="EMBL" id="CM027688">
    <property type="protein sequence ID" value="KAG0517211.1"/>
    <property type="molecule type" value="Genomic_DNA"/>
</dbReference>
<organism evidence="2 3">
    <name type="scientific">Sorghum bicolor</name>
    <name type="common">Sorghum</name>
    <name type="synonym">Sorghum vulgare</name>
    <dbReference type="NCBI Taxonomy" id="4558"/>
    <lineage>
        <taxon>Eukaryota</taxon>
        <taxon>Viridiplantae</taxon>
        <taxon>Streptophyta</taxon>
        <taxon>Embryophyta</taxon>
        <taxon>Tracheophyta</taxon>
        <taxon>Spermatophyta</taxon>
        <taxon>Magnoliopsida</taxon>
        <taxon>Liliopsida</taxon>
        <taxon>Poales</taxon>
        <taxon>Poaceae</taxon>
        <taxon>PACMAD clade</taxon>
        <taxon>Panicoideae</taxon>
        <taxon>Andropogonodae</taxon>
        <taxon>Andropogoneae</taxon>
        <taxon>Sorghinae</taxon>
        <taxon>Sorghum</taxon>
    </lineage>
</organism>
<proteinExistence type="predicted"/>
<evidence type="ECO:0000313" key="2">
    <source>
        <dbReference type="EMBL" id="KAG0517211.1"/>
    </source>
</evidence>
<gene>
    <name evidence="2" type="ORF">BDA96_09G069100</name>
</gene>
<evidence type="ECO:0008006" key="4">
    <source>
        <dbReference type="Google" id="ProtNLM"/>
    </source>
</evidence>